<dbReference type="Gene3D" id="3.30.230.70">
    <property type="entry name" value="GHMP Kinase, N-terminal domain"/>
    <property type="match status" value="1"/>
</dbReference>
<dbReference type="PANTHER" id="PTHR11953">
    <property type="entry name" value="EXOSOME COMPLEX COMPONENT"/>
    <property type="match status" value="1"/>
</dbReference>
<sequence length="308" mass="33234">MRDRLQTRYQVQAQLRRPIKERPAHEKSQRETTLLLPTLRTLKKLPNFYLSIVNMVGPIASLSQLNRADGSASYKCPATGYSILGAVNAPIELPARRDALKPEEATVEVFVKPGTTTAGVGERHVEGILRSVLGKIVLGREKGFPRRGVVLTLAIVGGENVERGDSANLSQYLTILPALLHAGLLAMVSASVPLSMTFSATLLGVTKSGDIVRDLSPTAAKAAVSLHVFAVSSKNHLLLNESEGRFDFDTWELVRERALSVCQGETAASADGDVTMGEGTASASLNGFIRETVEDQVYSDYAFKLDSI</sequence>
<dbReference type="GO" id="GO:0071028">
    <property type="term" value="P:nuclear mRNA surveillance"/>
    <property type="evidence" value="ECO:0007669"/>
    <property type="project" value="TreeGrafter"/>
</dbReference>
<dbReference type="InterPro" id="IPR036345">
    <property type="entry name" value="ExoRNase_PH_dom2_sf"/>
</dbReference>
<gene>
    <name evidence="5" type="ORF">PENNAL_c0033G11602</name>
</gene>
<reference evidence="6" key="1">
    <citation type="journal article" date="2017" name="Nat. Microbiol.">
        <title>Global analysis of biosynthetic gene clusters reveals vast potential of secondary metabolite production in Penicillium species.</title>
        <authorList>
            <person name="Nielsen J.C."/>
            <person name="Grijseels S."/>
            <person name="Prigent S."/>
            <person name="Ji B."/>
            <person name="Dainat J."/>
            <person name="Nielsen K.F."/>
            <person name="Frisvad J.C."/>
            <person name="Workman M."/>
            <person name="Nielsen J."/>
        </authorList>
    </citation>
    <scope>NUCLEOTIDE SEQUENCE [LARGE SCALE GENOMIC DNA]</scope>
    <source>
        <strain evidence="6">IBT 13039</strain>
    </source>
</reference>
<dbReference type="InterPro" id="IPR027408">
    <property type="entry name" value="PNPase/RNase_PH_dom_sf"/>
</dbReference>
<dbReference type="InterPro" id="IPR050080">
    <property type="entry name" value="RNase_PH"/>
</dbReference>
<keyword evidence="2" id="KW-0698">rRNA processing</keyword>
<dbReference type="AlphaFoldDB" id="A0A1V6Y726"/>
<evidence type="ECO:0000313" key="5">
    <source>
        <dbReference type="EMBL" id="OQE83217.1"/>
    </source>
</evidence>
<evidence type="ECO:0000313" key="6">
    <source>
        <dbReference type="Proteomes" id="UP000191691"/>
    </source>
</evidence>
<name>A0A1V6Y726_PENNA</name>
<dbReference type="GO" id="GO:0003723">
    <property type="term" value="F:RNA binding"/>
    <property type="evidence" value="ECO:0007669"/>
    <property type="project" value="TreeGrafter"/>
</dbReference>
<keyword evidence="3" id="KW-0271">Exosome</keyword>
<organism evidence="5 6">
    <name type="scientific">Penicillium nalgiovense</name>
    <dbReference type="NCBI Taxonomy" id="60175"/>
    <lineage>
        <taxon>Eukaryota</taxon>
        <taxon>Fungi</taxon>
        <taxon>Dikarya</taxon>
        <taxon>Ascomycota</taxon>
        <taxon>Pezizomycotina</taxon>
        <taxon>Eurotiomycetes</taxon>
        <taxon>Eurotiomycetidae</taxon>
        <taxon>Eurotiales</taxon>
        <taxon>Aspergillaceae</taxon>
        <taxon>Penicillium</taxon>
    </lineage>
</organism>
<dbReference type="GO" id="GO:0071051">
    <property type="term" value="P:poly(A)-dependent snoRNA 3'-end processing"/>
    <property type="evidence" value="ECO:0007669"/>
    <property type="project" value="TreeGrafter"/>
</dbReference>
<proteinExistence type="predicted"/>
<evidence type="ECO:0000256" key="1">
    <source>
        <dbReference type="ARBA" id="ARBA00004123"/>
    </source>
</evidence>
<dbReference type="GO" id="GO:0000177">
    <property type="term" value="C:cytoplasmic exosome (RNase complex)"/>
    <property type="evidence" value="ECO:0007669"/>
    <property type="project" value="TreeGrafter"/>
</dbReference>
<dbReference type="GO" id="GO:0000176">
    <property type="term" value="C:nuclear exosome (RNase complex)"/>
    <property type="evidence" value="ECO:0007669"/>
    <property type="project" value="TreeGrafter"/>
</dbReference>
<dbReference type="OMA" id="SYKCPAT"/>
<protein>
    <submittedName>
        <fullName evidence="5">Uncharacterized protein</fullName>
    </submittedName>
</protein>
<dbReference type="PANTHER" id="PTHR11953:SF1">
    <property type="entry name" value="EXOSOME COMPLEX COMPONENT RRP46"/>
    <property type="match status" value="1"/>
</dbReference>
<comment type="caution">
    <text evidence="5">The sequence shown here is derived from an EMBL/GenBank/DDBJ whole genome shotgun (WGS) entry which is preliminary data.</text>
</comment>
<dbReference type="EMBL" id="MOOB01000033">
    <property type="protein sequence ID" value="OQE83217.1"/>
    <property type="molecule type" value="Genomic_DNA"/>
</dbReference>
<dbReference type="FunFam" id="3.30.230.70:FF:000036">
    <property type="entry name" value="Exosome complex subunit Rrp46, putative"/>
    <property type="match status" value="1"/>
</dbReference>
<accession>A0A1V6Y726</accession>
<evidence type="ECO:0000256" key="2">
    <source>
        <dbReference type="ARBA" id="ARBA00022552"/>
    </source>
</evidence>
<dbReference type="Proteomes" id="UP000191691">
    <property type="component" value="Unassembled WGS sequence"/>
</dbReference>
<dbReference type="GO" id="GO:0034475">
    <property type="term" value="P:U4 snRNA 3'-end processing"/>
    <property type="evidence" value="ECO:0007669"/>
    <property type="project" value="TreeGrafter"/>
</dbReference>
<evidence type="ECO:0000256" key="4">
    <source>
        <dbReference type="ARBA" id="ARBA00023242"/>
    </source>
</evidence>
<keyword evidence="4" id="KW-0539">Nucleus</keyword>
<evidence type="ECO:0000256" key="3">
    <source>
        <dbReference type="ARBA" id="ARBA00022835"/>
    </source>
</evidence>
<dbReference type="SUPFAM" id="SSF55666">
    <property type="entry name" value="Ribonuclease PH domain 2-like"/>
    <property type="match status" value="1"/>
</dbReference>
<dbReference type="STRING" id="60175.A0A1V6Y726"/>
<dbReference type="GO" id="GO:0005730">
    <property type="term" value="C:nucleolus"/>
    <property type="evidence" value="ECO:0007669"/>
    <property type="project" value="TreeGrafter"/>
</dbReference>
<keyword evidence="6" id="KW-1185">Reference proteome</keyword>
<dbReference type="GO" id="GO:0016075">
    <property type="term" value="P:rRNA catabolic process"/>
    <property type="evidence" value="ECO:0007669"/>
    <property type="project" value="TreeGrafter"/>
</dbReference>
<dbReference type="GO" id="GO:0006364">
    <property type="term" value="P:rRNA processing"/>
    <property type="evidence" value="ECO:0007669"/>
    <property type="project" value="UniProtKB-KW"/>
</dbReference>
<comment type="subcellular location">
    <subcellularLocation>
        <location evidence="1">Nucleus</location>
    </subcellularLocation>
</comment>